<keyword evidence="1" id="KW-0805">Transcription regulation</keyword>
<dbReference type="SUPFAM" id="SSF46785">
    <property type="entry name" value="Winged helix' DNA-binding domain"/>
    <property type="match status" value="1"/>
</dbReference>
<sequence length="249" mass="26706">MAVSPYAPEQNNLLRTLPDAAQALLVPHLEPVTLGRGLVVEAVDDPVTRVIFPLTGVGSMLAVGDGKRRIEAGLFGSEGMSGVSVVLGSVDNPSEVVIQIPGHGLAIETGVLRGLLEESPALHRHLLLYVLTLLVQVTYTAFSNGQAKLEERLARWLLMCHDRIGGDRMALTHEFLSIMLGVRRAGVTVGTHLLEGKGLIRANRGEIIVLDRAGLEQEAKGSYGVPEAEYVRLLGSWQPDRLPGGAAEF</sequence>
<dbReference type="InterPro" id="IPR018490">
    <property type="entry name" value="cNMP-bd_dom_sf"/>
</dbReference>
<dbReference type="Pfam" id="PF13545">
    <property type="entry name" value="HTH_Crp_2"/>
    <property type="match status" value="1"/>
</dbReference>
<dbReference type="InterPro" id="IPR036390">
    <property type="entry name" value="WH_DNA-bd_sf"/>
</dbReference>
<dbReference type="Proteomes" id="UP000003635">
    <property type="component" value="Unassembled WGS sequence"/>
</dbReference>
<keyword evidence="3" id="KW-0804">Transcription</keyword>
<organism evidence="5 6">
    <name type="scientific">Oceanicola granulosus (strain ATCC BAA-861 / DSM 15982 / KCTC 12143 / HTCC2516)</name>
    <dbReference type="NCBI Taxonomy" id="314256"/>
    <lineage>
        <taxon>Bacteria</taxon>
        <taxon>Pseudomonadati</taxon>
        <taxon>Pseudomonadota</taxon>
        <taxon>Alphaproteobacteria</taxon>
        <taxon>Rhodobacterales</taxon>
        <taxon>Roseobacteraceae</taxon>
        <taxon>Oceanicola</taxon>
    </lineage>
</organism>
<dbReference type="AlphaFoldDB" id="Q2CGT6"/>
<dbReference type="GO" id="GO:0006355">
    <property type="term" value="P:regulation of DNA-templated transcription"/>
    <property type="evidence" value="ECO:0007669"/>
    <property type="project" value="InterPro"/>
</dbReference>
<dbReference type="RefSeq" id="WP_007257176.1">
    <property type="nucleotide sequence ID" value="NZ_CH724111.1"/>
</dbReference>
<feature type="domain" description="HTH crp-type" evidence="4">
    <location>
        <begin position="151"/>
        <end position="217"/>
    </location>
</feature>
<dbReference type="STRING" id="314256.OG2516_16149"/>
<keyword evidence="2" id="KW-0238">DNA-binding</keyword>
<dbReference type="GO" id="GO:0003677">
    <property type="term" value="F:DNA binding"/>
    <property type="evidence" value="ECO:0007669"/>
    <property type="project" value="UniProtKB-KW"/>
</dbReference>
<reference evidence="5 6" key="1">
    <citation type="journal article" date="2010" name="J. Bacteriol.">
        <title>Genome sequences of Oceanicola granulosus HTCC2516(T) and Oceanicola batsensis HTCC2597(TDelta).</title>
        <authorList>
            <person name="Thrash J.C."/>
            <person name="Cho J.C."/>
            <person name="Vergin K.L."/>
            <person name="Giovannoni S.J."/>
        </authorList>
    </citation>
    <scope>NUCLEOTIDE SEQUENCE [LARGE SCALE GENOMIC DNA]</scope>
    <source>
        <strain evidence="6">ATCC BAA-861 / DSM 15982 / KCTC 12143 / HTCC2516</strain>
    </source>
</reference>
<dbReference type="SUPFAM" id="SSF51206">
    <property type="entry name" value="cAMP-binding domain-like"/>
    <property type="match status" value="1"/>
</dbReference>
<evidence type="ECO:0000256" key="3">
    <source>
        <dbReference type="ARBA" id="ARBA00023163"/>
    </source>
</evidence>
<accession>Q2CGT6</accession>
<dbReference type="HOGENOM" id="CLU_077340_0_0_5"/>
<gene>
    <name evidence="5" type="ORF">OG2516_16149</name>
</gene>
<evidence type="ECO:0000313" key="5">
    <source>
        <dbReference type="EMBL" id="EAR51849.1"/>
    </source>
</evidence>
<proteinExistence type="predicted"/>
<dbReference type="eggNOG" id="COG0664">
    <property type="taxonomic scope" value="Bacteria"/>
</dbReference>
<evidence type="ECO:0000313" key="6">
    <source>
        <dbReference type="Proteomes" id="UP000003635"/>
    </source>
</evidence>
<keyword evidence="6" id="KW-1185">Reference proteome</keyword>
<name>Q2CGT6_OCEGH</name>
<dbReference type="InterPro" id="IPR012318">
    <property type="entry name" value="HTH_CRP"/>
</dbReference>
<evidence type="ECO:0000259" key="4">
    <source>
        <dbReference type="Pfam" id="PF13545"/>
    </source>
</evidence>
<protein>
    <recommendedName>
        <fullName evidence="4">HTH crp-type domain-containing protein</fullName>
    </recommendedName>
</protein>
<dbReference type="EMBL" id="AAOT01000008">
    <property type="protein sequence ID" value="EAR51849.1"/>
    <property type="molecule type" value="Genomic_DNA"/>
</dbReference>
<dbReference type="Gene3D" id="2.60.120.10">
    <property type="entry name" value="Jelly Rolls"/>
    <property type="match status" value="1"/>
</dbReference>
<comment type="caution">
    <text evidence="5">The sequence shown here is derived from an EMBL/GenBank/DDBJ whole genome shotgun (WGS) entry which is preliminary data.</text>
</comment>
<evidence type="ECO:0000256" key="2">
    <source>
        <dbReference type="ARBA" id="ARBA00023125"/>
    </source>
</evidence>
<evidence type="ECO:0000256" key="1">
    <source>
        <dbReference type="ARBA" id="ARBA00023015"/>
    </source>
</evidence>
<dbReference type="InterPro" id="IPR014710">
    <property type="entry name" value="RmlC-like_jellyroll"/>
</dbReference>
<dbReference type="OrthoDB" id="7506088at2"/>